<dbReference type="STRING" id="1448318.A0A319EL03"/>
<accession>A0A319EL03</accession>
<evidence type="ECO:0008006" key="8">
    <source>
        <dbReference type="Google" id="ProtNLM"/>
    </source>
</evidence>
<keyword evidence="5" id="KW-0732">Signal</keyword>
<keyword evidence="3" id="KW-0539">Nucleus</keyword>
<keyword evidence="4" id="KW-0812">Transmembrane</keyword>
<dbReference type="AlphaFoldDB" id="A0A319EL03"/>
<dbReference type="InterPro" id="IPR051127">
    <property type="entry name" value="Fungal_SecMet_Regulators"/>
</dbReference>
<feature type="signal peptide" evidence="5">
    <location>
        <begin position="1"/>
        <end position="17"/>
    </location>
</feature>
<dbReference type="PANTHER" id="PTHR47424:SF2">
    <property type="entry name" value="TRANSCRIPTION FACTOR DOMAIN-CONTAINING PROTEIN-RELATED"/>
    <property type="match status" value="1"/>
</dbReference>
<keyword evidence="4" id="KW-1133">Transmembrane helix</keyword>
<dbReference type="GO" id="GO:0000978">
    <property type="term" value="F:RNA polymerase II cis-regulatory region sequence-specific DNA binding"/>
    <property type="evidence" value="ECO:0007669"/>
    <property type="project" value="TreeGrafter"/>
</dbReference>
<dbReference type="GO" id="GO:0000435">
    <property type="term" value="P:positive regulation of transcription from RNA polymerase II promoter by galactose"/>
    <property type="evidence" value="ECO:0007669"/>
    <property type="project" value="TreeGrafter"/>
</dbReference>
<proteinExistence type="predicted"/>
<sequence length="311" mass="34628">MRRRVWWTLYIFDSCAAKSFSLPLLLPEGSFIKTQKVLNIQDESLDLQTTCSPVEVDGPTPYTGLIAQAQFHMIANSMYRGLIAYPTVSLEEVSKLESRIDIWRESLPSCFTDPSHPPASSFVRFAGEPLRICEKNLRILLLRPYLMAWTSDDRNGEHQALAFRCIEIARESMALVLTCMQRASYPRAEVSFLLYCLFHVVLIYSVFWKRVSSLHAGLLLQDIQAMQTILLGNQLIHDAPGLSFSHCVGSIMHVIGASKCGRAINRGSATVDIIPGDGISGSPWQILEAVTVNRFVGAPLTGLFGNEGQLH</sequence>
<dbReference type="GO" id="GO:0005634">
    <property type="term" value="C:nucleus"/>
    <property type="evidence" value="ECO:0007669"/>
    <property type="project" value="TreeGrafter"/>
</dbReference>
<evidence type="ECO:0000256" key="5">
    <source>
        <dbReference type="SAM" id="SignalP"/>
    </source>
</evidence>
<evidence type="ECO:0000256" key="1">
    <source>
        <dbReference type="ARBA" id="ARBA00023015"/>
    </source>
</evidence>
<dbReference type="GO" id="GO:0000981">
    <property type="term" value="F:DNA-binding transcription factor activity, RNA polymerase II-specific"/>
    <property type="evidence" value="ECO:0007669"/>
    <property type="project" value="TreeGrafter"/>
</dbReference>
<organism evidence="6 7">
    <name type="scientific">Aspergillus sclerotiicarbonarius (strain CBS 121057 / IBT 28362)</name>
    <dbReference type="NCBI Taxonomy" id="1448318"/>
    <lineage>
        <taxon>Eukaryota</taxon>
        <taxon>Fungi</taxon>
        <taxon>Dikarya</taxon>
        <taxon>Ascomycota</taxon>
        <taxon>Pezizomycotina</taxon>
        <taxon>Eurotiomycetes</taxon>
        <taxon>Eurotiomycetidae</taxon>
        <taxon>Eurotiales</taxon>
        <taxon>Aspergillaceae</taxon>
        <taxon>Aspergillus</taxon>
        <taxon>Aspergillus subgen. Circumdati</taxon>
    </lineage>
</organism>
<keyword evidence="2" id="KW-0804">Transcription</keyword>
<feature type="transmembrane region" description="Helical" evidence="4">
    <location>
        <begin position="190"/>
        <end position="208"/>
    </location>
</feature>
<dbReference type="EMBL" id="KZ826319">
    <property type="protein sequence ID" value="PYI10977.1"/>
    <property type="molecule type" value="Genomic_DNA"/>
</dbReference>
<evidence type="ECO:0000313" key="7">
    <source>
        <dbReference type="Proteomes" id="UP000248423"/>
    </source>
</evidence>
<evidence type="ECO:0000256" key="4">
    <source>
        <dbReference type="SAM" id="Phobius"/>
    </source>
</evidence>
<gene>
    <name evidence="6" type="ORF">BO78DRAFT_414074</name>
</gene>
<reference evidence="6 7" key="1">
    <citation type="submission" date="2018-02" db="EMBL/GenBank/DDBJ databases">
        <title>The genomes of Aspergillus section Nigri reveals drivers in fungal speciation.</title>
        <authorList>
            <consortium name="DOE Joint Genome Institute"/>
            <person name="Vesth T.C."/>
            <person name="Nybo J."/>
            <person name="Theobald S."/>
            <person name="Brandl J."/>
            <person name="Frisvad J.C."/>
            <person name="Nielsen K.F."/>
            <person name="Lyhne E.K."/>
            <person name="Kogle M.E."/>
            <person name="Kuo A."/>
            <person name="Riley R."/>
            <person name="Clum A."/>
            <person name="Nolan M."/>
            <person name="Lipzen A."/>
            <person name="Salamov A."/>
            <person name="Henrissat B."/>
            <person name="Wiebenga A."/>
            <person name="De vries R.P."/>
            <person name="Grigoriev I.V."/>
            <person name="Mortensen U.H."/>
            <person name="Andersen M.R."/>
            <person name="Baker S.E."/>
        </authorList>
    </citation>
    <scope>NUCLEOTIDE SEQUENCE [LARGE SCALE GENOMIC DNA]</scope>
    <source>
        <strain evidence="6 7">CBS 121057</strain>
    </source>
</reference>
<name>A0A319EL03_ASPSB</name>
<dbReference type="VEuPathDB" id="FungiDB:BO78DRAFT_414074"/>
<keyword evidence="1" id="KW-0805">Transcription regulation</keyword>
<keyword evidence="4" id="KW-0472">Membrane</keyword>
<evidence type="ECO:0000256" key="2">
    <source>
        <dbReference type="ARBA" id="ARBA00023163"/>
    </source>
</evidence>
<dbReference type="PANTHER" id="PTHR47424">
    <property type="entry name" value="REGULATORY PROTEIN GAL4"/>
    <property type="match status" value="1"/>
</dbReference>
<keyword evidence="7" id="KW-1185">Reference proteome</keyword>
<evidence type="ECO:0000313" key="6">
    <source>
        <dbReference type="EMBL" id="PYI10977.1"/>
    </source>
</evidence>
<dbReference type="OrthoDB" id="3364175at2759"/>
<feature type="chain" id="PRO_5016309230" description="Transcription factor domain-containing protein" evidence="5">
    <location>
        <begin position="18"/>
        <end position="311"/>
    </location>
</feature>
<protein>
    <recommendedName>
        <fullName evidence="8">Transcription factor domain-containing protein</fullName>
    </recommendedName>
</protein>
<dbReference type="CDD" id="cd12148">
    <property type="entry name" value="fungal_TF_MHR"/>
    <property type="match status" value="1"/>
</dbReference>
<evidence type="ECO:0000256" key="3">
    <source>
        <dbReference type="ARBA" id="ARBA00023242"/>
    </source>
</evidence>
<dbReference type="Proteomes" id="UP000248423">
    <property type="component" value="Unassembled WGS sequence"/>
</dbReference>